<dbReference type="InterPro" id="IPR013083">
    <property type="entry name" value="Znf_RING/FYVE/PHD"/>
</dbReference>
<dbReference type="PROSITE" id="PS50096">
    <property type="entry name" value="IQ"/>
    <property type="match status" value="1"/>
</dbReference>
<dbReference type="PROSITE" id="PS51192">
    <property type="entry name" value="HELICASE_ATP_BIND_1"/>
    <property type="match status" value="1"/>
</dbReference>
<dbReference type="AlphaFoldDB" id="A0A4Q4TQP6"/>
<evidence type="ECO:0000259" key="12">
    <source>
        <dbReference type="PROSITE" id="PS50089"/>
    </source>
</evidence>
<evidence type="ECO:0000256" key="10">
    <source>
        <dbReference type="PROSITE-ProRule" id="PRU00175"/>
    </source>
</evidence>
<feature type="compositionally biased region" description="Basic and acidic residues" evidence="11">
    <location>
        <begin position="735"/>
        <end position="744"/>
    </location>
</feature>
<dbReference type="GO" id="GO:0016787">
    <property type="term" value="F:hydrolase activity"/>
    <property type="evidence" value="ECO:0007669"/>
    <property type="project" value="UniProtKB-KW"/>
</dbReference>
<feature type="compositionally biased region" description="Basic and acidic residues" evidence="11">
    <location>
        <begin position="653"/>
        <end position="670"/>
    </location>
</feature>
<dbReference type="InterPro" id="IPR038718">
    <property type="entry name" value="SNF2-like_sf"/>
</dbReference>
<evidence type="ECO:0000259" key="14">
    <source>
        <dbReference type="PROSITE" id="PS51194"/>
    </source>
</evidence>
<feature type="domain" description="Helicase ATP-binding" evidence="13">
    <location>
        <begin position="166"/>
        <end position="343"/>
    </location>
</feature>
<feature type="region of interest" description="Disordered" evidence="11">
    <location>
        <begin position="575"/>
        <end position="754"/>
    </location>
</feature>
<feature type="region of interest" description="Disordered" evidence="11">
    <location>
        <begin position="139"/>
        <end position="175"/>
    </location>
</feature>
<dbReference type="InterPro" id="IPR000330">
    <property type="entry name" value="SNF2_N"/>
</dbReference>
<dbReference type="SUPFAM" id="SSF57850">
    <property type="entry name" value="RING/U-box"/>
    <property type="match status" value="1"/>
</dbReference>
<feature type="region of interest" description="Disordered" evidence="11">
    <location>
        <begin position="38"/>
        <end position="114"/>
    </location>
</feature>
<dbReference type="CDD" id="cd18008">
    <property type="entry name" value="DEXDc_SHPRH-like"/>
    <property type="match status" value="1"/>
</dbReference>
<dbReference type="GO" id="GO:0008270">
    <property type="term" value="F:zinc ion binding"/>
    <property type="evidence" value="ECO:0007669"/>
    <property type="project" value="UniProtKB-KW"/>
</dbReference>
<evidence type="ECO:0000256" key="1">
    <source>
        <dbReference type="ARBA" id="ARBA00004123"/>
    </source>
</evidence>
<dbReference type="OrthoDB" id="423559at2759"/>
<dbReference type="SMART" id="SM00487">
    <property type="entry name" value="DEXDc"/>
    <property type="match status" value="1"/>
</dbReference>
<keyword evidence="5 10" id="KW-0863">Zinc-finger</keyword>
<evidence type="ECO:0000256" key="6">
    <source>
        <dbReference type="ARBA" id="ARBA00022801"/>
    </source>
</evidence>
<dbReference type="InterPro" id="IPR001841">
    <property type="entry name" value="Znf_RING"/>
</dbReference>
<dbReference type="GO" id="GO:0008094">
    <property type="term" value="F:ATP-dependent activity, acting on DNA"/>
    <property type="evidence" value="ECO:0007669"/>
    <property type="project" value="TreeGrafter"/>
</dbReference>
<evidence type="ECO:0000256" key="9">
    <source>
        <dbReference type="ARBA" id="ARBA00022840"/>
    </source>
</evidence>
<keyword evidence="6" id="KW-0378">Hydrolase</keyword>
<dbReference type="Gene3D" id="3.40.50.10810">
    <property type="entry name" value="Tandem AAA-ATPase domain"/>
    <property type="match status" value="1"/>
</dbReference>
<dbReference type="PROSITE" id="PS50089">
    <property type="entry name" value="ZF_RING_2"/>
    <property type="match status" value="1"/>
</dbReference>
<reference evidence="15 16" key="1">
    <citation type="submission" date="2018-06" db="EMBL/GenBank/DDBJ databases">
        <title>Complete Genomes of Monosporascus.</title>
        <authorList>
            <person name="Robinson A.J."/>
            <person name="Natvig D.O."/>
        </authorList>
    </citation>
    <scope>NUCLEOTIDE SEQUENCE [LARGE SCALE GENOMIC DNA]</scope>
    <source>
        <strain evidence="15 16">CBS 110550</strain>
    </source>
</reference>
<evidence type="ECO:0000256" key="8">
    <source>
        <dbReference type="ARBA" id="ARBA00022833"/>
    </source>
</evidence>
<dbReference type="InterPro" id="IPR018957">
    <property type="entry name" value="Znf_C3HC4_RING-type"/>
</dbReference>
<evidence type="ECO:0000256" key="5">
    <source>
        <dbReference type="ARBA" id="ARBA00022771"/>
    </source>
</evidence>
<proteinExistence type="inferred from homology"/>
<dbReference type="GO" id="GO:0004386">
    <property type="term" value="F:helicase activity"/>
    <property type="evidence" value="ECO:0007669"/>
    <property type="project" value="UniProtKB-KW"/>
</dbReference>
<comment type="similarity">
    <text evidence="2">Belongs to the SNF2/RAD54 helicase family.</text>
</comment>
<dbReference type="STRING" id="155417.A0A4Q4TQP6"/>
<gene>
    <name evidence="15" type="ORF">DL764_002320</name>
</gene>
<dbReference type="SMART" id="SM00490">
    <property type="entry name" value="HELICc"/>
    <property type="match status" value="1"/>
</dbReference>
<feature type="compositionally biased region" description="Basic and acidic residues" evidence="11">
    <location>
        <begin position="686"/>
        <end position="715"/>
    </location>
</feature>
<feature type="domain" description="Helicase C-terminal" evidence="14">
    <location>
        <begin position="796"/>
        <end position="959"/>
    </location>
</feature>
<dbReference type="SUPFAM" id="SSF52540">
    <property type="entry name" value="P-loop containing nucleoside triphosphate hydrolases"/>
    <property type="match status" value="2"/>
</dbReference>
<keyword evidence="9" id="KW-0067">ATP-binding</keyword>
<feature type="domain" description="RING-type" evidence="12">
    <location>
        <begin position="502"/>
        <end position="549"/>
    </location>
</feature>
<protein>
    <submittedName>
        <fullName evidence="15">Uncharacterized protein</fullName>
    </submittedName>
</protein>
<dbReference type="CDD" id="cd18793">
    <property type="entry name" value="SF2_C_SNF"/>
    <property type="match status" value="1"/>
</dbReference>
<feature type="compositionally biased region" description="Polar residues" evidence="11">
    <location>
        <begin position="716"/>
        <end position="725"/>
    </location>
</feature>
<accession>A0A4Q4TQP6</accession>
<comment type="caution">
    <text evidence="15">The sequence shown here is derived from an EMBL/GenBank/DDBJ whole genome shotgun (WGS) entry which is preliminary data.</text>
</comment>
<feature type="compositionally biased region" description="Basic and acidic residues" evidence="11">
    <location>
        <begin position="73"/>
        <end position="90"/>
    </location>
</feature>
<dbReference type="InterPro" id="IPR027417">
    <property type="entry name" value="P-loop_NTPase"/>
</dbReference>
<keyword evidence="8" id="KW-0862">Zinc</keyword>
<dbReference type="Pfam" id="PF00271">
    <property type="entry name" value="Helicase_C"/>
    <property type="match status" value="1"/>
</dbReference>
<sequence length="965" mass="109036">MSLPLSSSTANALNRRHFKSEHSQLNLDLENIPVVDLVDFDEPEEHKENHGKRRPPATSSQHDAGGRPQTVLHKKEDSEKARPQIKEERLPNAPLSEFKAERPSPAASQSVPESLLSQFRNLPRPPLTHSDWLDLYSEDEEEDDHTVYGSDEEKVDSRDGFVGSHNEQDSHKKGGLLADTMGLGKTVQALALILARPSRDRARKTTLVVAPLALLRQWKREIETKVKPAHRLKTLIFHGPVRRSMTAANLLSYDVVLTTYGKIASEYKTMLKRKSTNGLILLGDDAMFHRIILDEAHNIKNRRSVRSLAVCRLKATFRFCMTGTPFMNNTAEIYSLIRFLRIPPYNNWERFKEDIQAPLRAWDEDERSLAMVKLQALFRSITLRRTKNSTLDGKQILQLPESSVEKAEAVFDEDQQAFYNALESEQQLKFNKYLEVGTVGKNYAYILVLLLRLRQACCHPHLIKDHGIPDGTQLTAEDMVELALQLDDRVVEMVTMQREFQCPLCDSKTENPLIIYPCGHHICGPCFTSMMELKTLGPNQEEVAKSPCPRNPCTSTIHPERVLCYNFFVEAHGGSSSDSGLSPDADDDLHKKEDPDDPGDDADERGNLKDFVVYDDSESEETKELVVEDEGDQSHAVSHTSPVKGLASDDSFETLREGDNPEATDKHGGTEEEFADDSDDSFPSLDEIRRRVFENKPKAKGHEMISKEKHSRVSSDSDADTTSLPGPSRGKRKRSVDYEPEQSRKKAKTGKRGMRKVHAFKSLGDLKREASRNAAAKAKYLEHLRKKFVSSAKIDKTMELLWSIKKQDSKEKTLIFSLWTSFLDLLEIPIHDQGFRYTRYDGSMHPRDRDAAVRAFMDKPEIEVMLVSLMAGNAGLNLTAATQVIILEPFWNPFVEDQAIDRAHRIGQRRPVTVHRVLIAGTVEDRIQALQEKKRALVNAALSEEGAQGVSRLSTRELKGLFGIR</sequence>
<keyword evidence="3" id="KW-0479">Metal-binding</keyword>
<keyword evidence="16" id="KW-1185">Reference proteome</keyword>
<evidence type="ECO:0000256" key="2">
    <source>
        <dbReference type="ARBA" id="ARBA00007025"/>
    </source>
</evidence>
<feature type="compositionally biased region" description="Acidic residues" evidence="11">
    <location>
        <begin position="671"/>
        <end position="680"/>
    </location>
</feature>
<dbReference type="GO" id="GO:0000724">
    <property type="term" value="P:double-strand break repair via homologous recombination"/>
    <property type="evidence" value="ECO:0007669"/>
    <property type="project" value="TreeGrafter"/>
</dbReference>
<dbReference type="Gene3D" id="3.30.40.10">
    <property type="entry name" value="Zinc/RING finger domain, C3HC4 (zinc finger)"/>
    <property type="match status" value="1"/>
</dbReference>
<evidence type="ECO:0000256" key="11">
    <source>
        <dbReference type="SAM" id="MobiDB-lite"/>
    </source>
</evidence>
<evidence type="ECO:0000313" key="15">
    <source>
        <dbReference type="EMBL" id="RYP07773.1"/>
    </source>
</evidence>
<dbReference type="InterPro" id="IPR001650">
    <property type="entry name" value="Helicase_C-like"/>
</dbReference>
<dbReference type="Gene3D" id="3.40.50.300">
    <property type="entry name" value="P-loop containing nucleotide triphosphate hydrolases"/>
    <property type="match status" value="1"/>
</dbReference>
<dbReference type="GO" id="GO:0005524">
    <property type="term" value="F:ATP binding"/>
    <property type="evidence" value="ECO:0007669"/>
    <property type="project" value="UniProtKB-KW"/>
</dbReference>
<dbReference type="PANTHER" id="PTHR45626">
    <property type="entry name" value="TRANSCRIPTION TERMINATION FACTOR 2-RELATED"/>
    <property type="match status" value="1"/>
</dbReference>
<dbReference type="InterPro" id="IPR002464">
    <property type="entry name" value="DNA/RNA_helicase_DEAH_CS"/>
</dbReference>
<dbReference type="PANTHER" id="PTHR45626:SF16">
    <property type="entry name" value="ATP-DEPENDENT HELICASE ULS1"/>
    <property type="match status" value="1"/>
</dbReference>
<dbReference type="InterPro" id="IPR014001">
    <property type="entry name" value="Helicase_ATP-bd"/>
</dbReference>
<evidence type="ECO:0000256" key="4">
    <source>
        <dbReference type="ARBA" id="ARBA00022741"/>
    </source>
</evidence>
<dbReference type="Pfam" id="PF00176">
    <property type="entry name" value="SNF2-rel_dom"/>
    <property type="match status" value="1"/>
</dbReference>
<dbReference type="InterPro" id="IPR049730">
    <property type="entry name" value="SNF2/RAD54-like_C"/>
</dbReference>
<dbReference type="GO" id="GO:0005634">
    <property type="term" value="C:nucleus"/>
    <property type="evidence" value="ECO:0007669"/>
    <property type="project" value="UniProtKB-SubCell"/>
</dbReference>
<dbReference type="Pfam" id="PF00097">
    <property type="entry name" value="zf-C3HC4"/>
    <property type="match status" value="1"/>
</dbReference>
<dbReference type="GO" id="GO:0005737">
    <property type="term" value="C:cytoplasm"/>
    <property type="evidence" value="ECO:0007669"/>
    <property type="project" value="TreeGrafter"/>
</dbReference>
<dbReference type="PROSITE" id="PS00690">
    <property type="entry name" value="DEAH_ATP_HELICASE"/>
    <property type="match status" value="1"/>
</dbReference>
<comment type="subcellular location">
    <subcellularLocation>
        <location evidence="1">Nucleus</location>
    </subcellularLocation>
</comment>
<keyword evidence="4" id="KW-0547">Nucleotide-binding</keyword>
<evidence type="ECO:0000256" key="7">
    <source>
        <dbReference type="ARBA" id="ARBA00022806"/>
    </source>
</evidence>
<evidence type="ECO:0000259" key="13">
    <source>
        <dbReference type="PROSITE" id="PS51192"/>
    </source>
</evidence>
<keyword evidence="7" id="KW-0347">Helicase</keyword>
<evidence type="ECO:0000313" key="16">
    <source>
        <dbReference type="Proteomes" id="UP000293360"/>
    </source>
</evidence>
<feature type="compositionally biased region" description="Basic residues" evidence="11">
    <location>
        <begin position="745"/>
        <end position="754"/>
    </location>
</feature>
<dbReference type="InterPro" id="IPR050628">
    <property type="entry name" value="SNF2_RAD54_helicase_TF"/>
</dbReference>
<dbReference type="EMBL" id="QJNU01000082">
    <property type="protein sequence ID" value="RYP07773.1"/>
    <property type="molecule type" value="Genomic_DNA"/>
</dbReference>
<dbReference type="Proteomes" id="UP000293360">
    <property type="component" value="Unassembled WGS sequence"/>
</dbReference>
<dbReference type="PROSITE" id="PS51194">
    <property type="entry name" value="HELICASE_CTER"/>
    <property type="match status" value="1"/>
</dbReference>
<name>A0A4Q4TQP6_9PEZI</name>
<organism evidence="15 16">
    <name type="scientific">Monosporascus ibericus</name>
    <dbReference type="NCBI Taxonomy" id="155417"/>
    <lineage>
        <taxon>Eukaryota</taxon>
        <taxon>Fungi</taxon>
        <taxon>Dikarya</taxon>
        <taxon>Ascomycota</taxon>
        <taxon>Pezizomycotina</taxon>
        <taxon>Sordariomycetes</taxon>
        <taxon>Xylariomycetidae</taxon>
        <taxon>Xylariales</taxon>
        <taxon>Xylariales incertae sedis</taxon>
        <taxon>Monosporascus</taxon>
    </lineage>
</organism>
<evidence type="ECO:0000256" key="3">
    <source>
        <dbReference type="ARBA" id="ARBA00022723"/>
    </source>
</evidence>